<protein>
    <recommendedName>
        <fullName evidence="2">histidine kinase</fullName>
        <ecNumber evidence="2">2.7.13.3</ecNumber>
    </recommendedName>
</protein>
<sequence length="390" mass="41220">MPDAAWTHETAGTGRFRPPPGVTLYVPVFLALLIQVPPTIIIAVFSHTRPLAAAASIALATASALVLLAARAFPGPTVAVVTALAVTAVFIPPSWGPPYISVAFAIVGAVVRRARAWALIAVGAGWLIAVGVGAAVGIDWHPLRVVGTTAVLALCFGIGEGIRRRSDRADAYRAQLAERRRTTEREERERIARELHDVLAHSLSQISVQAGMGLHLFDREPEKAREALANIRGLSATGLDEVRGVLSFLRGDERFPQTAPLTPAPQLPDLERLAAQRTGLGLTVELDDRLAGDLPPSTVQTTAYRIAQEALTNVVRHSAASTATITLQREGDDLVVTVADDGMGMQDATEGAGIRGIRERAALLDGTAQLTEGARGGTVVTARLPWNGVS</sequence>
<keyword evidence="3" id="KW-0597">Phosphoprotein</keyword>
<comment type="catalytic activity">
    <reaction evidence="1">
        <text>ATP + protein L-histidine = ADP + protein N-phospho-L-histidine.</text>
        <dbReference type="EC" id="2.7.13.3"/>
    </reaction>
</comment>
<keyword evidence="7" id="KW-0067">ATP-binding</keyword>
<feature type="transmembrane region" description="Helical" evidence="9">
    <location>
        <begin position="142"/>
        <end position="159"/>
    </location>
</feature>
<dbReference type="CDD" id="cd16917">
    <property type="entry name" value="HATPase_UhpB-NarQ-NarX-like"/>
    <property type="match status" value="1"/>
</dbReference>
<dbReference type="EC" id="2.7.13.3" evidence="2"/>
<dbReference type="Gene3D" id="3.30.565.10">
    <property type="entry name" value="Histidine kinase-like ATPase, C-terminal domain"/>
    <property type="match status" value="1"/>
</dbReference>
<feature type="transmembrane region" description="Helical" evidence="9">
    <location>
        <begin position="116"/>
        <end position="136"/>
    </location>
</feature>
<evidence type="ECO:0000313" key="13">
    <source>
        <dbReference type="Proteomes" id="UP001323798"/>
    </source>
</evidence>
<dbReference type="SUPFAM" id="SSF55874">
    <property type="entry name" value="ATPase domain of HSP90 chaperone/DNA topoisomerase II/histidine kinase"/>
    <property type="match status" value="1"/>
</dbReference>
<organism evidence="12 13">
    <name type="scientific">Microbacterium rhizosphaerae</name>
    <dbReference type="NCBI Taxonomy" id="1678237"/>
    <lineage>
        <taxon>Bacteria</taxon>
        <taxon>Bacillati</taxon>
        <taxon>Actinomycetota</taxon>
        <taxon>Actinomycetes</taxon>
        <taxon>Micrococcales</taxon>
        <taxon>Microbacteriaceae</taxon>
        <taxon>Microbacterium</taxon>
    </lineage>
</organism>
<dbReference type="InterPro" id="IPR050482">
    <property type="entry name" value="Sensor_HK_TwoCompSys"/>
</dbReference>
<dbReference type="Pfam" id="PF02518">
    <property type="entry name" value="HATPase_c"/>
    <property type="match status" value="1"/>
</dbReference>
<evidence type="ECO:0000256" key="8">
    <source>
        <dbReference type="ARBA" id="ARBA00023012"/>
    </source>
</evidence>
<gene>
    <name evidence="12" type="ORF">SM116_08010</name>
</gene>
<dbReference type="PANTHER" id="PTHR24421">
    <property type="entry name" value="NITRATE/NITRITE SENSOR PROTEIN NARX-RELATED"/>
    <property type="match status" value="1"/>
</dbReference>
<keyword evidence="13" id="KW-1185">Reference proteome</keyword>
<evidence type="ECO:0000256" key="9">
    <source>
        <dbReference type="SAM" id="Phobius"/>
    </source>
</evidence>
<dbReference type="InterPro" id="IPR011712">
    <property type="entry name" value="Sig_transdc_His_kin_sub3_dim/P"/>
</dbReference>
<dbReference type="Gene3D" id="1.20.5.1930">
    <property type="match status" value="1"/>
</dbReference>
<keyword evidence="6 12" id="KW-0418">Kinase</keyword>
<feature type="domain" description="Signal transduction histidine kinase subgroup 3 dimerisation and phosphoacceptor" evidence="11">
    <location>
        <begin position="187"/>
        <end position="251"/>
    </location>
</feature>
<evidence type="ECO:0000256" key="5">
    <source>
        <dbReference type="ARBA" id="ARBA00022741"/>
    </source>
</evidence>
<dbReference type="Pfam" id="PF07730">
    <property type="entry name" value="HisKA_3"/>
    <property type="match status" value="1"/>
</dbReference>
<keyword evidence="4" id="KW-0808">Transferase</keyword>
<feature type="transmembrane region" description="Helical" evidence="9">
    <location>
        <begin position="51"/>
        <end position="70"/>
    </location>
</feature>
<feature type="transmembrane region" description="Helical" evidence="9">
    <location>
        <begin position="24"/>
        <end position="44"/>
    </location>
</feature>
<evidence type="ECO:0000256" key="3">
    <source>
        <dbReference type="ARBA" id="ARBA00022553"/>
    </source>
</evidence>
<evidence type="ECO:0000259" key="10">
    <source>
        <dbReference type="Pfam" id="PF02518"/>
    </source>
</evidence>
<accession>A0ABZ0SU89</accession>
<evidence type="ECO:0000256" key="1">
    <source>
        <dbReference type="ARBA" id="ARBA00000085"/>
    </source>
</evidence>
<keyword evidence="5" id="KW-0547">Nucleotide-binding</keyword>
<evidence type="ECO:0000259" key="11">
    <source>
        <dbReference type="Pfam" id="PF07730"/>
    </source>
</evidence>
<evidence type="ECO:0000256" key="7">
    <source>
        <dbReference type="ARBA" id="ARBA00022840"/>
    </source>
</evidence>
<evidence type="ECO:0000256" key="4">
    <source>
        <dbReference type="ARBA" id="ARBA00022679"/>
    </source>
</evidence>
<feature type="domain" description="Histidine kinase/HSP90-like ATPase" evidence="10">
    <location>
        <begin position="300"/>
        <end position="385"/>
    </location>
</feature>
<reference evidence="12 13" key="1">
    <citation type="submission" date="2023-11" db="EMBL/GenBank/DDBJ databases">
        <title>Genome sequence of Microbacterium rhizosphaerae KACC 19337.</title>
        <authorList>
            <person name="Choi H."/>
            <person name="Kim S."/>
            <person name="Kim Y."/>
            <person name="Kwon S.-W."/>
            <person name="Heo J."/>
        </authorList>
    </citation>
    <scope>NUCLEOTIDE SEQUENCE [LARGE SCALE GENOMIC DNA]</scope>
    <source>
        <strain evidence="12 13">KACC 19337</strain>
    </source>
</reference>
<evidence type="ECO:0000256" key="2">
    <source>
        <dbReference type="ARBA" id="ARBA00012438"/>
    </source>
</evidence>
<keyword evidence="9" id="KW-0812">Transmembrane</keyword>
<keyword evidence="8" id="KW-0902">Two-component regulatory system</keyword>
<name>A0ABZ0SU89_9MICO</name>
<proteinExistence type="predicted"/>
<dbReference type="EMBL" id="CP139368">
    <property type="protein sequence ID" value="WPR91217.1"/>
    <property type="molecule type" value="Genomic_DNA"/>
</dbReference>
<dbReference type="RefSeq" id="WP_320943918.1">
    <property type="nucleotide sequence ID" value="NZ_BAABEU010000007.1"/>
</dbReference>
<keyword evidence="9" id="KW-1133">Transmembrane helix</keyword>
<dbReference type="InterPro" id="IPR003594">
    <property type="entry name" value="HATPase_dom"/>
</dbReference>
<dbReference type="InterPro" id="IPR036890">
    <property type="entry name" value="HATPase_C_sf"/>
</dbReference>
<keyword evidence="9" id="KW-0472">Membrane</keyword>
<dbReference type="PANTHER" id="PTHR24421:SF10">
    <property type="entry name" value="NITRATE_NITRITE SENSOR PROTEIN NARQ"/>
    <property type="match status" value="1"/>
</dbReference>
<dbReference type="Proteomes" id="UP001323798">
    <property type="component" value="Chromosome"/>
</dbReference>
<evidence type="ECO:0000313" key="12">
    <source>
        <dbReference type="EMBL" id="WPR91217.1"/>
    </source>
</evidence>
<evidence type="ECO:0000256" key="6">
    <source>
        <dbReference type="ARBA" id="ARBA00022777"/>
    </source>
</evidence>
<dbReference type="GO" id="GO:0016301">
    <property type="term" value="F:kinase activity"/>
    <property type="evidence" value="ECO:0007669"/>
    <property type="project" value="UniProtKB-KW"/>
</dbReference>